<comment type="subcellular location">
    <subcellularLocation>
        <location evidence="1">Membrane</location>
        <topology evidence="1">Multi-pass membrane protein</topology>
    </subcellularLocation>
</comment>
<name>A0AAV4HLM7_9GAST</name>
<organism evidence="6 7">
    <name type="scientific">Elysia marginata</name>
    <dbReference type="NCBI Taxonomy" id="1093978"/>
    <lineage>
        <taxon>Eukaryota</taxon>
        <taxon>Metazoa</taxon>
        <taxon>Spiralia</taxon>
        <taxon>Lophotrochozoa</taxon>
        <taxon>Mollusca</taxon>
        <taxon>Gastropoda</taxon>
        <taxon>Heterobranchia</taxon>
        <taxon>Euthyneura</taxon>
        <taxon>Panpulmonata</taxon>
        <taxon>Sacoglossa</taxon>
        <taxon>Placobranchoidea</taxon>
        <taxon>Plakobranchidae</taxon>
        <taxon>Elysia</taxon>
    </lineage>
</organism>
<evidence type="ECO:0000256" key="2">
    <source>
        <dbReference type="ARBA" id="ARBA00022692"/>
    </source>
</evidence>
<dbReference type="PANTHER" id="PTHR24064">
    <property type="entry name" value="SOLUTE CARRIER FAMILY 22 MEMBER"/>
    <property type="match status" value="1"/>
</dbReference>
<accession>A0AAV4HLM7</accession>
<keyword evidence="2 5" id="KW-0812">Transmembrane</keyword>
<keyword evidence="3 5" id="KW-1133">Transmembrane helix</keyword>
<proteinExistence type="predicted"/>
<feature type="transmembrane region" description="Helical" evidence="5">
    <location>
        <begin position="53"/>
        <end position="75"/>
    </location>
</feature>
<evidence type="ECO:0000256" key="1">
    <source>
        <dbReference type="ARBA" id="ARBA00004141"/>
    </source>
</evidence>
<gene>
    <name evidence="6" type="ORF">ElyMa_000999900</name>
</gene>
<dbReference type="EMBL" id="BMAT01002039">
    <property type="protein sequence ID" value="GFR97716.1"/>
    <property type="molecule type" value="Genomic_DNA"/>
</dbReference>
<evidence type="ECO:0000313" key="7">
    <source>
        <dbReference type="Proteomes" id="UP000762676"/>
    </source>
</evidence>
<dbReference type="SUPFAM" id="SSF103473">
    <property type="entry name" value="MFS general substrate transporter"/>
    <property type="match status" value="1"/>
</dbReference>
<dbReference type="Gene3D" id="1.20.1250.20">
    <property type="entry name" value="MFS general substrate transporter like domains"/>
    <property type="match status" value="1"/>
</dbReference>
<keyword evidence="7" id="KW-1185">Reference proteome</keyword>
<reference evidence="6 7" key="1">
    <citation type="journal article" date="2021" name="Elife">
        <title>Chloroplast acquisition without the gene transfer in kleptoplastic sea slugs, Plakobranchus ocellatus.</title>
        <authorList>
            <person name="Maeda T."/>
            <person name="Takahashi S."/>
            <person name="Yoshida T."/>
            <person name="Shimamura S."/>
            <person name="Takaki Y."/>
            <person name="Nagai Y."/>
            <person name="Toyoda A."/>
            <person name="Suzuki Y."/>
            <person name="Arimoto A."/>
            <person name="Ishii H."/>
            <person name="Satoh N."/>
            <person name="Nishiyama T."/>
            <person name="Hasebe M."/>
            <person name="Maruyama T."/>
            <person name="Minagawa J."/>
            <person name="Obokata J."/>
            <person name="Shigenobu S."/>
        </authorList>
    </citation>
    <scope>NUCLEOTIDE SEQUENCE [LARGE SCALE GENOMIC DNA]</scope>
</reference>
<sequence length="99" mass="11066">MLCHFGAAFGIAWAKSYPVYVALRFGNTSFVSGGFLSAFVIGMELVGPSQRRVANIVIEMFWCVGLFMVTGIAYLLRDWRYFQIKISSFSIIVALVIDL</sequence>
<dbReference type="Proteomes" id="UP000762676">
    <property type="component" value="Unassembled WGS sequence"/>
</dbReference>
<feature type="transmembrane region" description="Helical" evidence="5">
    <location>
        <begin position="30"/>
        <end position="46"/>
    </location>
</feature>
<dbReference type="GO" id="GO:0016020">
    <property type="term" value="C:membrane"/>
    <property type="evidence" value="ECO:0007669"/>
    <property type="project" value="UniProtKB-SubCell"/>
</dbReference>
<evidence type="ECO:0000256" key="3">
    <source>
        <dbReference type="ARBA" id="ARBA00022989"/>
    </source>
</evidence>
<evidence type="ECO:0000256" key="4">
    <source>
        <dbReference type="ARBA" id="ARBA00023136"/>
    </source>
</evidence>
<comment type="caution">
    <text evidence="6">The sequence shown here is derived from an EMBL/GenBank/DDBJ whole genome shotgun (WGS) entry which is preliminary data.</text>
</comment>
<dbReference type="InterPro" id="IPR036259">
    <property type="entry name" value="MFS_trans_sf"/>
</dbReference>
<evidence type="ECO:0000256" key="5">
    <source>
        <dbReference type="SAM" id="Phobius"/>
    </source>
</evidence>
<evidence type="ECO:0000313" key="6">
    <source>
        <dbReference type="EMBL" id="GFR97716.1"/>
    </source>
</evidence>
<dbReference type="AlphaFoldDB" id="A0AAV4HLM7"/>
<keyword evidence="4 5" id="KW-0472">Membrane</keyword>
<protein>
    <submittedName>
        <fullName evidence="6">Organic cation transporter protein</fullName>
    </submittedName>
</protein>